<name>A0A1I4GKU7_9LACT</name>
<dbReference type="OrthoDB" id="9779910at2"/>
<dbReference type="RefSeq" id="WP_074750992.1">
    <property type="nucleotide sequence ID" value="NZ_FOTJ01000004.1"/>
</dbReference>
<proteinExistence type="inferred from homology"/>
<evidence type="ECO:0000256" key="1">
    <source>
        <dbReference type="ARBA" id="ARBA00008007"/>
    </source>
</evidence>
<dbReference type="CDD" id="cd06223">
    <property type="entry name" value="PRTases_typeI"/>
    <property type="match status" value="1"/>
</dbReference>
<dbReference type="PANTHER" id="PTHR47505">
    <property type="entry name" value="DNA UTILIZATION PROTEIN YHGH"/>
    <property type="match status" value="1"/>
</dbReference>
<dbReference type="Pfam" id="PF00156">
    <property type="entry name" value="Pribosyltran"/>
    <property type="match status" value="1"/>
</dbReference>
<protein>
    <submittedName>
        <fullName evidence="3">Competence protein ComFC</fullName>
    </submittedName>
</protein>
<dbReference type="EMBL" id="FOTJ01000004">
    <property type="protein sequence ID" value="SFL30684.1"/>
    <property type="molecule type" value="Genomic_DNA"/>
</dbReference>
<sequence length="214" mass="24775">MICLLCHAEYTLEPTFHQLFLLKHPSPGLCTSCHDQFQLITPPYCSRCYKTGMKDICSDCKIWEKEGIIVNHQAVFTYNTAMEDFFSRYKFMGDYRLHHVFHQYFKAEKGYTIVPIPVSKQRFQERGFNQVMALLQPLPFNSLLEKEDGPAQNTLTRVERLNNKNTFTLKAKVKVPDKILLVDDVYTTGRTLQHAISVLKQGGAQEIKTFSLCR</sequence>
<comment type="similarity">
    <text evidence="1">Belongs to the ComF/GntX family.</text>
</comment>
<dbReference type="Proteomes" id="UP000181969">
    <property type="component" value="Unassembled WGS sequence"/>
</dbReference>
<dbReference type="Gene3D" id="3.40.50.2020">
    <property type="match status" value="1"/>
</dbReference>
<reference evidence="3 4" key="1">
    <citation type="submission" date="2016-10" db="EMBL/GenBank/DDBJ databases">
        <authorList>
            <person name="de Groot N.N."/>
        </authorList>
    </citation>
    <scope>NUCLEOTIDE SEQUENCE [LARGE SCALE GENOMIC DNA]</scope>
    <source>
        <strain evidence="3 4">M79</strain>
    </source>
</reference>
<dbReference type="InterPro" id="IPR051910">
    <property type="entry name" value="ComF/GntX_DNA_util-trans"/>
</dbReference>
<evidence type="ECO:0000313" key="3">
    <source>
        <dbReference type="EMBL" id="SFL30684.1"/>
    </source>
</evidence>
<dbReference type="InterPro" id="IPR029057">
    <property type="entry name" value="PRTase-like"/>
</dbReference>
<gene>
    <name evidence="3" type="ORF">SAMN05216438_104123</name>
</gene>
<accession>A0A1I4GKU7</accession>
<evidence type="ECO:0000259" key="2">
    <source>
        <dbReference type="Pfam" id="PF00156"/>
    </source>
</evidence>
<dbReference type="InterPro" id="IPR000836">
    <property type="entry name" value="PRTase_dom"/>
</dbReference>
<dbReference type="AlphaFoldDB" id="A0A1I4GKU7"/>
<organism evidence="3 4">
    <name type="scientific">Lactococcus garvieae</name>
    <dbReference type="NCBI Taxonomy" id="1363"/>
    <lineage>
        <taxon>Bacteria</taxon>
        <taxon>Bacillati</taxon>
        <taxon>Bacillota</taxon>
        <taxon>Bacilli</taxon>
        <taxon>Lactobacillales</taxon>
        <taxon>Streptococcaceae</taxon>
        <taxon>Lactococcus</taxon>
    </lineage>
</organism>
<dbReference type="SUPFAM" id="SSF53271">
    <property type="entry name" value="PRTase-like"/>
    <property type="match status" value="1"/>
</dbReference>
<evidence type="ECO:0000313" key="4">
    <source>
        <dbReference type="Proteomes" id="UP000181969"/>
    </source>
</evidence>
<feature type="domain" description="Phosphoribosyltransferase" evidence="2">
    <location>
        <begin position="177"/>
        <end position="213"/>
    </location>
</feature>
<dbReference type="PANTHER" id="PTHR47505:SF1">
    <property type="entry name" value="DNA UTILIZATION PROTEIN YHGH"/>
    <property type="match status" value="1"/>
</dbReference>